<protein>
    <submittedName>
        <fullName evidence="3">Uncharacterized protein</fullName>
    </submittedName>
</protein>
<organism evidence="3 4">
    <name type="scientific">Desmophyllum pertusum</name>
    <dbReference type="NCBI Taxonomy" id="174260"/>
    <lineage>
        <taxon>Eukaryota</taxon>
        <taxon>Metazoa</taxon>
        <taxon>Cnidaria</taxon>
        <taxon>Anthozoa</taxon>
        <taxon>Hexacorallia</taxon>
        <taxon>Scleractinia</taxon>
        <taxon>Caryophylliina</taxon>
        <taxon>Caryophylliidae</taxon>
        <taxon>Desmophyllum</taxon>
    </lineage>
</organism>
<feature type="non-terminal residue" evidence="3">
    <location>
        <position position="1"/>
    </location>
</feature>
<name>A0A9X0D0A9_9CNID</name>
<feature type="coiled-coil region" evidence="1">
    <location>
        <begin position="76"/>
        <end position="103"/>
    </location>
</feature>
<evidence type="ECO:0000313" key="3">
    <source>
        <dbReference type="EMBL" id="KAJ7382080.1"/>
    </source>
</evidence>
<dbReference type="Proteomes" id="UP001163046">
    <property type="component" value="Unassembled WGS sequence"/>
</dbReference>
<evidence type="ECO:0000256" key="2">
    <source>
        <dbReference type="SAM" id="MobiDB-lite"/>
    </source>
</evidence>
<keyword evidence="1" id="KW-0175">Coiled coil</keyword>
<accession>A0A9X0D0A9</accession>
<keyword evidence="4" id="KW-1185">Reference proteome</keyword>
<comment type="caution">
    <text evidence="3">The sequence shown here is derived from an EMBL/GenBank/DDBJ whole genome shotgun (WGS) entry which is preliminary data.</text>
</comment>
<evidence type="ECO:0000256" key="1">
    <source>
        <dbReference type="SAM" id="Coils"/>
    </source>
</evidence>
<feature type="region of interest" description="Disordered" evidence="2">
    <location>
        <begin position="319"/>
        <end position="341"/>
    </location>
</feature>
<proteinExistence type="predicted"/>
<dbReference type="OrthoDB" id="10060908at2759"/>
<dbReference type="AlphaFoldDB" id="A0A9X0D0A9"/>
<reference evidence="3" key="1">
    <citation type="submission" date="2023-01" db="EMBL/GenBank/DDBJ databases">
        <title>Genome assembly of the deep-sea coral Lophelia pertusa.</title>
        <authorList>
            <person name="Herrera S."/>
            <person name="Cordes E."/>
        </authorList>
    </citation>
    <scope>NUCLEOTIDE SEQUENCE</scope>
    <source>
        <strain evidence="3">USNM1676648</strain>
        <tissue evidence="3">Polyp</tissue>
    </source>
</reference>
<sequence length="584" mass="63976">MSLRRSTRVKKPPSTLQDFHLDLDPIAEKVSATTASPTIPVDQIRMTRAISDELGQVESLLETLTPEAGKQSASSLSKLKTKNLELKLELTRARIELARLQSDMTHVAQSKMAATNPANVNTQNQGQNAARRPTIPSLATLQTDTTVQEELKALEDSLGGPILLGISDELADPAQRLLEPSTTPRGKRPLLIPDFVSSLPVVLEEDQETVLGASGGTQIILKTNHEKKPKLTSITFLQWSAANFRIMHTFVKEGALSSMTDIMSYISYGTKVSELANIYPTARVVQYDDLYRRMQFATGCKWGTESQFIYQQTLNKPDANQPVLTKQPGRPTNRTTPTINPATGKQVCYDFQRRQGCSYVHGGPPTVEASTPLYTTPPSLNSHSPAELFSNSSVEPHAGDSSTASSLAGEYPNIGLGAAECVTTSNQSAGPSCIDVQQPDAAYRDFILTGIREGFDLIQRDANVLPAFTKNNKISSEARAKEQIDEQLCKGLLQGHFALSKTPPPLLMLSELYPKGTLQKLRLIMDCSRPFAASANSYMDLDHYKYVTVDEAACKAKPGFWLAKVDLKHAYRSVGTHPNSWKVT</sequence>
<dbReference type="EMBL" id="MU825941">
    <property type="protein sequence ID" value="KAJ7382080.1"/>
    <property type="molecule type" value="Genomic_DNA"/>
</dbReference>
<evidence type="ECO:0000313" key="4">
    <source>
        <dbReference type="Proteomes" id="UP001163046"/>
    </source>
</evidence>
<gene>
    <name evidence="3" type="ORF">OS493_037234</name>
</gene>
<feature type="compositionally biased region" description="Low complexity" evidence="2">
    <location>
        <begin position="328"/>
        <end position="341"/>
    </location>
</feature>